<dbReference type="Proteomes" id="UP001151287">
    <property type="component" value="Unassembled WGS sequence"/>
</dbReference>
<organism evidence="2 3">
    <name type="scientific">Rhynchospora breviuscula</name>
    <dbReference type="NCBI Taxonomy" id="2022672"/>
    <lineage>
        <taxon>Eukaryota</taxon>
        <taxon>Viridiplantae</taxon>
        <taxon>Streptophyta</taxon>
        <taxon>Embryophyta</taxon>
        <taxon>Tracheophyta</taxon>
        <taxon>Spermatophyta</taxon>
        <taxon>Magnoliopsida</taxon>
        <taxon>Liliopsida</taxon>
        <taxon>Poales</taxon>
        <taxon>Cyperaceae</taxon>
        <taxon>Cyperoideae</taxon>
        <taxon>Rhynchosporeae</taxon>
        <taxon>Rhynchospora</taxon>
    </lineage>
</organism>
<dbReference type="PANTHER" id="PTHR47481:SF31">
    <property type="entry name" value="OS01G0873500 PROTEIN"/>
    <property type="match status" value="1"/>
</dbReference>
<proteinExistence type="predicted"/>
<dbReference type="AlphaFoldDB" id="A0A9Q0C0G5"/>
<gene>
    <name evidence="2" type="ORF">LUZ63_016575</name>
</gene>
<feature type="region of interest" description="Disordered" evidence="1">
    <location>
        <begin position="1"/>
        <end position="26"/>
    </location>
</feature>
<evidence type="ECO:0000313" key="2">
    <source>
        <dbReference type="EMBL" id="KAJ1685185.1"/>
    </source>
</evidence>
<feature type="compositionally biased region" description="Low complexity" evidence="1">
    <location>
        <begin position="9"/>
        <end position="26"/>
    </location>
</feature>
<dbReference type="EMBL" id="JAMQYH010000005">
    <property type="protein sequence ID" value="KAJ1685185.1"/>
    <property type="molecule type" value="Genomic_DNA"/>
</dbReference>
<keyword evidence="3" id="KW-1185">Reference proteome</keyword>
<sequence length="418" mass="45480">MAATPLPDPNSSSSSSTTTSSSPSIMDSIVPISTPITIKLTESNYLTWSSQITPLLHGYDLMKFIYSSSPEPTRTTSAGVVEINPTFLAWRRHDQLLLSWLRSSLTESILAQVVSCTTSLDLWLTLQKLSASNSRAHVIDLKRQVNSASKAATSGLGSNYNPVVATISASSRLQPFSFADLRGVLLSHEALLKHQTDTMALSTPSAFAVGRGGGFRNRPQFQQNNQFRPQFRPNSPQFDGNPLLPNPLRPQFRPNPSQFDGAMSNSNGVIASKPSCQICFKPDHSAKLCYSRYFPDPEWKPNPRFQAYNAQIQPQSISTSDWIIDSGATNHVTSDLNNLSSFYSYQGPDNLQIENVDKFATTDLTKLCATTAVVNTTYSPQLASGPASTYVSGNITSGLAFTCASRQFPSDPSFTSGP</sequence>
<evidence type="ECO:0008006" key="4">
    <source>
        <dbReference type="Google" id="ProtNLM"/>
    </source>
</evidence>
<protein>
    <recommendedName>
        <fullName evidence="4">Retrotransposon Copia-like N-terminal domain-containing protein</fullName>
    </recommendedName>
</protein>
<evidence type="ECO:0000256" key="1">
    <source>
        <dbReference type="SAM" id="MobiDB-lite"/>
    </source>
</evidence>
<dbReference type="OrthoDB" id="694440at2759"/>
<comment type="caution">
    <text evidence="2">The sequence shown here is derived from an EMBL/GenBank/DDBJ whole genome shotgun (WGS) entry which is preliminary data.</text>
</comment>
<reference evidence="2" key="1">
    <citation type="journal article" date="2022" name="Cell">
        <title>Repeat-based holocentromeres influence genome architecture and karyotype evolution.</title>
        <authorList>
            <person name="Hofstatter P.G."/>
            <person name="Thangavel G."/>
            <person name="Lux T."/>
            <person name="Neumann P."/>
            <person name="Vondrak T."/>
            <person name="Novak P."/>
            <person name="Zhang M."/>
            <person name="Costa L."/>
            <person name="Castellani M."/>
            <person name="Scott A."/>
            <person name="Toegelov H."/>
            <person name="Fuchs J."/>
            <person name="Mata-Sucre Y."/>
            <person name="Dias Y."/>
            <person name="Vanzela A.L.L."/>
            <person name="Huettel B."/>
            <person name="Almeida C.C.S."/>
            <person name="Simkova H."/>
            <person name="Souza G."/>
            <person name="Pedrosa-Harand A."/>
            <person name="Macas J."/>
            <person name="Mayer K.F.X."/>
            <person name="Houben A."/>
            <person name="Marques A."/>
        </authorList>
    </citation>
    <scope>NUCLEOTIDE SEQUENCE</scope>
    <source>
        <strain evidence="2">RhyBre1mFocal</strain>
    </source>
</reference>
<evidence type="ECO:0000313" key="3">
    <source>
        <dbReference type="Proteomes" id="UP001151287"/>
    </source>
</evidence>
<name>A0A9Q0C0G5_9POAL</name>
<dbReference type="PANTHER" id="PTHR47481">
    <property type="match status" value="1"/>
</dbReference>
<accession>A0A9Q0C0G5</accession>